<protein>
    <submittedName>
        <fullName evidence="2">Uncharacterized protein</fullName>
    </submittedName>
</protein>
<evidence type="ECO:0000313" key="3">
    <source>
        <dbReference type="Proteomes" id="UP000541444"/>
    </source>
</evidence>
<dbReference type="EMBL" id="JACGCM010001929">
    <property type="protein sequence ID" value="KAF6147272.1"/>
    <property type="molecule type" value="Genomic_DNA"/>
</dbReference>
<evidence type="ECO:0000256" key="1">
    <source>
        <dbReference type="SAM" id="MobiDB-lite"/>
    </source>
</evidence>
<feature type="compositionally biased region" description="Gly residues" evidence="1">
    <location>
        <begin position="155"/>
        <end position="164"/>
    </location>
</feature>
<comment type="caution">
    <text evidence="2">The sequence shown here is derived from an EMBL/GenBank/DDBJ whole genome shotgun (WGS) entry which is preliminary data.</text>
</comment>
<feature type="region of interest" description="Disordered" evidence="1">
    <location>
        <begin position="140"/>
        <end position="164"/>
    </location>
</feature>
<dbReference type="AlphaFoldDB" id="A0A7J7LXH6"/>
<dbReference type="Proteomes" id="UP000541444">
    <property type="component" value="Unassembled WGS sequence"/>
</dbReference>
<keyword evidence="3" id="KW-1185">Reference proteome</keyword>
<reference evidence="2 3" key="1">
    <citation type="journal article" date="2020" name="IScience">
        <title>Genome Sequencing of the Endangered Kingdonia uniflora (Circaeasteraceae, Ranunculales) Reveals Potential Mechanisms of Evolutionary Specialization.</title>
        <authorList>
            <person name="Sun Y."/>
            <person name="Deng T."/>
            <person name="Zhang A."/>
            <person name="Moore M.J."/>
            <person name="Landis J.B."/>
            <person name="Lin N."/>
            <person name="Zhang H."/>
            <person name="Zhang X."/>
            <person name="Huang J."/>
            <person name="Zhang X."/>
            <person name="Sun H."/>
            <person name="Wang H."/>
        </authorList>
    </citation>
    <scope>NUCLEOTIDE SEQUENCE [LARGE SCALE GENOMIC DNA]</scope>
    <source>
        <strain evidence="2">TB1705</strain>
        <tissue evidence="2">Leaf</tissue>
    </source>
</reference>
<accession>A0A7J7LXH6</accession>
<sequence>MRIIDLFGPTVLRAGIIPMVVTSASVHSMSQDFSFPGETKGPDLGWYMEWIGRREMLPIPRLRDPPPMSSFYDANELRHLTHGIQRLALAESARDAQKLQELTNEVATLKRYLDSVDGQLYAHDLHLRRGRDVRVVPLPARGGAGTRQRGYGLRTRGGGTIRRG</sequence>
<name>A0A7J7LXH6_9MAGN</name>
<evidence type="ECO:0000313" key="2">
    <source>
        <dbReference type="EMBL" id="KAF6147272.1"/>
    </source>
</evidence>
<gene>
    <name evidence="2" type="ORF">GIB67_013093</name>
</gene>
<organism evidence="2 3">
    <name type="scientific">Kingdonia uniflora</name>
    <dbReference type="NCBI Taxonomy" id="39325"/>
    <lineage>
        <taxon>Eukaryota</taxon>
        <taxon>Viridiplantae</taxon>
        <taxon>Streptophyta</taxon>
        <taxon>Embryophyta</taxon>
        <taxon>Tracheophyta</taxon>
        <taxon>Spermatophyta</taxon>
        <taxon>Magnoliopsida</taxon>
        <taxon>Ranunculales</taxon>
        <taxon>Circaeasteraceae</taxon>
        <taxon>Kingdonia</taxon>
    </lineage>
</organism>
<proteinExistence type="predicted"/>